<dbReference type="Pfam" id="PF00581">
    <property type="entry name" value="Rhodanese"/>
    <property type="match status" value="2"/>
</dbReference>
<keyword evidence="5" id="KW-1185">Reference proteome</keyword>
<name>A0AA42BQU1_9BACI</name>
<evidence type="ECO:0000313" key="4">
    <source>
        <dbReference type="EMBL" id="MCP8968814.1"/>
    </source>
</evidence>
<dbReference type="PROSITE" id="PS50206">
    <property type="entry name" value="RHODANESE_3"/>
    <property type="match status" value="2"/>
</dbReference>
<dbReference type="SUPFAM" id="SSF52821">
    <property type="entry name" value="Rhodanese/Cell cycle control phosphatase"/>
    <property type="match status" value="2"/>
</dbReference>
<dbReference type="Proteomes" id="UP001156102">
    <property type="component" value="Unassembled WGS sequence"/>
</dbReference>
<keyword evidence="2" id="KW-0677">Repeat</keyword>
<comment type="caution">
    <text evidence="4">The sequence shown here is derived from an EMBL/GenBank/DDBJ whole genome shotgun (WGS) entry which is preliminary data.</text>
</comment>
<dbReference type="PROSITE" id="PS00380">
    <property type="entry name" value="RHODANESE_1"/>
    <property type="match status" value="1"/>
</dbReference>
<dbReference type="InterPro" id="IPR001763">
    <property type="entry name" value="Rhodanese-like_dom"/>
</dbReference>
<dbReference type="Gene3D" id="3.40.250.10">
    <property type="entry name" value="Rhodanese-like domain"/>
    <property type="match status" value="2"/>
</dbReference>
<protein>
    <submittedName>
        <fullName evidence="4">Sulfurtransferase</fullName>
    </submittedName>
</protein>
<dbReference type="PANTHER" id="PTHR11364:SF27">
    <property type="entry name" value="SULFURTRANSFERASE"/>
    <property type="match status" value="1"/>
</dbReference>
<feature type="domain" description="Rhodanese" evidence="3">
    <location>
        <begin position="15"/>
        <end position="134"/>
    </location>
</feature>
<dbReference type="FunFam" id="3.40.250.10:FF:000035">
    <property type="entry name" value="Thiosulfate sulfurtransferase"/>
    <property type="match status" value="1"/>
</dbReference>
<evidence type="ECO:0000259" key="3">
    <source>
        <dbReference type="PROSITE" id="PS50206"/>
    </source>
</evidence>
<keyword evidence="1" id="KW-0808">Transferase</keyword>
<accession>A0AA42BQU1</accession>
<evidence type="ECO:0000313" key="5">
    <source>
        <dbReference type="Proteomes" id="UP001156102"/>
    </source>
</evidence>
<dbReference type="CDD" id="cd01448">
    <property type="entry name" value="TST_Repeat_1"/>
    <property type="match status" value="1"/>
</dbReference>
<dbReference type="AlphaFoldDB" id="A0AA42BQU1"/>
<organism evidence="4 5">
    <name type="scientific">Ectobacillus ponti</name>
    <dbReference type="NCBI Taxonomy" id="2961894"/>
    <lineage>
        <taxon>Bacteria</taxon>
        <taxon>Bacillati</taxon>
        <taxon>Bacillota</taxon>
        <taxon>Bacilli</taxon>
        <taxon>Bacillales</taxon>
        <taxon>Bacillaceae</taxon>
        <taxon>Ectobacillus</taxon>
    </lineage>
</organism>
<reference evidence="4" key="1">
    <citation type="submission" date="2022-07" db="EMBL/GenBank/DDBJ databases">
        <authorList>
            <person name="Li W.-J."/>
            <person name="Deng Q.-Q."/>
        </authorList>
    </citation>
    <scope>NUCLEOTIDE SEQUENCE</scope>
    <source>
        <strain evidence="4">SYSU M60031</strain>
    </source>
</reference>
<sequence>MKHIVEAGWLAERLQDSNIRIIDCRFDLGRPAWGRGAYIEGHIPGALYFDLNEDLSAPVGEHGGRHPLPDWHIFAEKLSAAGIDDGTIVVAYDSQAGAMASRLWWMLTYLGHSQVYVLNGGLQAWGDMGYPVTADVPQVERKTFLPREQTHLLLSMEHVRERIQNGGEYVLLDAREPHRYAGIEEPIDRKAGHIPTAVSAFWKDGVAEDGRFKAGEEQRQRFAGLHQEKEIIVYCGSGVTACPNVLALQEAGFQNVKLYAGSFSDWISYEANAVIKS</sequence>
<dbReference type="CDD" id="cd01449">
    <property type="entry name" value="TST_Repeat_2"/>
    <property type="match status" value="1"/>
</dbReference>
<dbReference type="RefSeq" id="WP_254758728.1">
    <property type="nucleotide sequence ID" value="NZ_JANCLT010000004.1"/>
</dbReference>
<feature type="domain" description="Rhodanese" evidence="3">
    <location>
        <begin position="165"/>
        <end position="275"/>
    </location>
</feature>
<dbReference type="PANTHER" id="PTHR11364">
    <property type="entry name" value="THIOSULFATE SULFERTANSFERASE"/>
    <property type="match status" value="1"/>
</dbReference>
<dbReference type="InterPro" id="IPR001307">
    <property type="entry name" value="Thiosulphate_STrfase_CS"/>
</dbReference>
<dbReference type="EMBL" id="JANCLT010000004">
    <property type="protein sequence ID" value="MCP8968814.1"/>
    <property type="molecule type" value="Genomic_DNA"/>
</dbReference>
<dbReference type="InterPro" id="IPR036873">
    <property type="entry name" value="Rhodanese-like_dom_sf"/>
</dbReference>
<gene>
    <name evidence="4" type="ORF">NK662_09710</name>
</gene>
<dbReference type="SMART" id="SM00450">
    <property type="entry name" value="RHOD"/>
    <property type="match status" value="2"/>
</dbReference>
<evidence type="ECO:0000256" key="1">
    <source>
        <dbReference type="ARBA" id="ARBA00022679"/>
    </source>
</evidence>
<dbReference type="InterPro" id="IPR045078">
    <property type="entry name" value="TST/MPST-like"/>
</dbReference>
<evidence type="ECO:0000256" key="2">
    <source>
        <dbReference type="ARBA" id="ARBA00022737"/>
    </source>
</evidence>
<dbReference type="GO" id="GO:0004792">
    <property type="term" value="F:thiosulfate-cyanide sulfurtransferase activity"/>
    <property type="evidence" value="ECO:0007669"/>
    <property type="project" value="InterPro"/>
</dbReference>
<proteinExistence type="predicted"/>